<dbReference type="PANTHER" id="PTHR31673">
    <property type="entry name" value="PROTEIN COBRA"/>
    <property type="match status" value="1"/>
</dbReference>
<dbReference type="GO" id="GO:0010215">
    <property type="term" value="P:cellulose microfibril organization"/>
    <property type="evidence" value="ECO:0007669"/>
    <property type="project" value="InterPro"/>
</dbReference>
<evidence type="ECO:0000256" key="1">
    <source>
        <dbReference type="ARBA" id="ARBA00005507"/>
    </source>
</evidence>
<dbReference type="GO" id="GO:0005886">
    <property type="term" value="C:plasma membrane"/>
    <property type="evidence" value="ECO:0007669"/>
    <property type="project" value="TreeGrafter"/>
</dbReference>
<dbReference type="Proteomes" id="UP000250235">
    <property type="component" value="Unassembled WGS sequence"/>
</dbReference>
<dbReference type="PANTHER" id="PTHR31673:SF30">
    <property type="entry name" value="COBRA-LIKE PROTEIN 6"/>
    <property type="match status" value="1"/>
</dbReference>
<feature type="signal peptide" evidence="5">
    <location>
        <begin position="1"/>
        <end position="30"/>
    </location>
</feature>
<evidence type="ECO:0000313" key="6">
    <source>
        <dbReference type="EMBL" id="KZV30899.1"/>
    </source>
</evidence>
<dbReference type="GO" id="GO:0052324">
    <property type="term" value="P:plant-type cell wall cellulose biosynthetic process"/>
    <property type="evidence" value="ECO:0007669"/>
    <property type="project" value="TreeGrafter"/>
</dbReference>
<accession>A0A2Z7BBX2</accession>
<dbReference type="InterPro" id="IPR006918">
    <property type="entry name" value="COBRA_pln"/>
</dbReference>
<sequence length="252" mass="28125">MAWVPCSFTVKNRFLDLILVASLFVDTGFVSRTCEFLVFLPDVFEDFGYVFDSACNADGYDPLDPNGNVTIRWDVIQDSGDGTQFVRLSIVNYQLFRHVELPGWRLRWAWPGDEVIWRIRGAEATEQGNCSAFKVSEPPHCCEKEPTIIDLLPGAPYNNQEENCCKGGVLSSMTQDPAKYIAAFQMQIGTSGTNGHLPQVAQNFSLGLPGYTCSDPVQVPPTKTYEDQGRRRKQAIGKCSFSSPFSDDEKLL</sequence>
<dbReference type="AlphaFoldDB" id="A0A2Z7BBX2"/>
<keyword evidence="3" id="KW-0325">Glycoprotein</keyword>
<keyword evidence="7" id="KW-1185">Reference proteome</keyword>
<feature type="region of interest" description="Disordered" evidence="4">
    <location>
        <begin position="222"/>
        <end position="252"/>
    </location>
</feature>
<evidence type="ECO:0000256" key="3">
    <source>
        <dbReference type="ARBA" id="ARBA00023180"/>
    </source>
</evidence>
<protein>
    <submittedName>
        <fullName evidence="6">COBRA-like protein 6-like</fullName>
    </submittedName>
</protein>
<evidence type="ECO:0000256" key="2">
    <source>
        <dbReference type="ARBA" id="ARBA00022729"/>
    </source>
</evidence>
<feature type="chain" id="PRO_5016345433" evidence="5">
    <location>
        <begin position="31"/>
        <end position="252"/>
    </location>
</feature>
<proteinExistence type="inferred from homology"/>
<gene>
    <name evidence="6" type="ORF">F511_36675</name>
</gene>
<evidence type="ECO:0000313" key="7">
    <source>
        <dbReference type="Proteomes" id="UP000250235"/>
    </source>
</evidence>
<organism evidence="6 7">
    <name type="scientific">Dorcoceras hygrometricum</name>
    <dbReference type="NCBI Taxonomy" id="472368"/>
    <lineage>
        <taxon>Eukaryota</taxon>
        <taxon>Viridiplantae</taxon>
        <taxon>Streptophyta</taxon>
        <taxon>Embryophyta</taxon>
        <taxon>Tracheophyta</taxon>
        <taxon>Spermatophyta</taxon>
        <taxon>Magnoliopsida</taxon>
        <taxon>eudicotyledons</taxon>
        <taxon>Gunneridae</taxon>
        <taxon>Pentapetalae</taxon>
        <taxon>asterids</taxon>
        <taxon>lamiids</taxon>
        <taxon>Lamiales</taxon>
        <taxon>Gesneriaceae</taxon>
        <taxon>Didymocarpoideae</taxon>
        <taxon>Trichosporeae</taxon>
        <taxon>Loxocarpinae</taxon>
        <taxon>Dorcoceras</taxon>
    </lineage>
</organism>
<name>A0A2Z7BBX2_9LAMI</name>
<comment type="similarity">
    <text evidence="1">Belongs to the COBRA family.</text>
</comment>
<dbReference type="EMBL" id="KV007780">
    <property type="protein sequence ID" value="KZV30899.1"/>
    <property type="molecule type" value="Genomic_DNA"/>
</dbReference>
<keyword evidence="2 5" id="KW-0732">Signal</keyword>
<reference evidence="6 7" key="1">
    <citation type="journal article" date="2015" name="Proc. Natl. Acad. Sci. U.S.A.">
        <title>The resurrection genome of Boea hygrometrica: A blueprint for survival of dehydration.</title>
        <authorList>
            <person name="Xiao L."/>
            <person name="Yang G."/>
            <person name="Zhang L."/>
            <person name="Yang X."/>
            <person name="Zhao S."/>
            <person name="Ji Z."/>
            <person name="Zhou Q."/>
            <person name="Hu M."/>
            <person name="Wang Y."/>
            <person name="Chen M."/>
            <person name="Xu Y."/>
            <person name="Jin H."/>
            <person name="Xiao X."/>
            <person name="Hu G."/>
            <person name="Bao F."/>
            <person name="Hu Y."/>
            <person name="Wan P."/>
            <person name="Li L."/>
            <person name="Deng X."/>
            <person name="Kuang T."/>
            <person name="Xiang C."/>
            <person name="Zhu J.K."/>
            <person name="Oliver M.J."/>
            <person name="He Y."/>
        </authorList>
    </citation>
    <scope>NUCLEOTIDE SEQUENCE [LARGE SCALE GENOMIC DNA]</scope>
    <source>
        <strain evidence="7">cv. XS01</strain>
    </source>
</reference>
<dbReference type="Pfam" id="PF04833">
    <property type="entry name" value="COBRA"/>
    <property type="match status" value="1"/>
</dbReference>
<dbReference type="OrthoDB" id="1724830at2759"/>
<evidence type="ECO:0000256" key="4">
    <source>
        <dbReference type="SAM" id="MobiDB-lite"/>
    </source>
</evidence>
<evidence type="ECO:0000256" key="5">
    <source>
        <dbReference type="SAM" id="SignalP"/>
    </source>
</evidence>